<proteinExistence type="inferred from homology"/>
<evidence type="ECO:0000256" key="3">
    <source>
        <dbReference type="ARBA" id="ARBA00020071"/>
    </source>
</evidence>
<comment type="function">
    <text evidence="1">Is involved in generating a small heat-stable compound (Nod), an acylated oligomer of N-acetylglucosamine, that stimulates mitosis in various plant protoplasts.</text>
</comment>
<dbReference type="Pfam" id="PF01522">
    <property type="entry name" value="Polysacc_deac_1"/>
    <property type="match status" value="1"/>
</dbReference>
<evidence type="ECO:0000256" key="4">
    <source>
        <dbReference type="ARBA" id="ARBA00032976"/>
    </source>
</evidence>
<accession>A0ABS6IDP0</accession>
<keyword evidence="7" id="KW-1185">Reference proteome</keyword>
<comment type="similarity">
    <text evidence="2">Belongs to the polysaccharide deacetylase family.</text>
</comment>
<protein>
    <recommendedName>
        <fullName evidence="3">Chitooligosaccharide deacetylase</fullName>
    </recommendedName>
    <alternativeName>
        <fullName evidence="4">Nodulation protein B</fullName>
    </alternativeName>
</protein>
<dbReference type="Proteomes" id="UP000727907">
    <property type="component" value="Unassembled WGS sequence"/>
</dbReference>
<organism evidence="6 7">
    <name type="scientific">Reyranella humidisoli</name>
    <dbReference type="NCBI Taxonomy" id="2849149"/>
    <lineage>
        <taxon>Bacteria</taxon>
        <taxon>Pseudomonadati</taxon>
        <taxon>Pseudomonadota</taxon>
        <taxon>Alphaproteobacteria</taxon>
        <taxon>Hyphomicrobiales</taxon>
        <taxon>Reyranellaceae</taxon>
        <taxon>Reyranella</taxon>
    </lineage>
</organism>
<dbReference type="RefSeq" id="WP_216957008.1">
    <property type="nucleotide sequence ID" value="NZ_JAHOPB010000001.1"/>
</dbReference>
<name>A0ABS6IDP0_9HYPH</name>
<comment type="caution">
    <text evidence="6">The sequence shown here is derived from an EMBL/GenBank/DDBJ whole genome shotgun (WGS) entry which is preliminary data.</text>
</comment>
<gene>
    <name evidence="6" type="ORF">KQ910_03020</name>
</gene>
<dbReference type="PANTHER" id="PTHR43123:SF4">
    <property type="entry name" value="POLYSACCHARIDE DEACETYLASE"/>
    <property type="match status" value="1"/>
</dbReference>
<dbReference type="EMBL" id="JAHOPB010000001">
    <property type="protein sequence ID" value="MBU8872714.1"/>
    <property type="molecule type" value="Genomic_DNA"/>
</dbReference>
<dbReference type="PANTHER" id="PTHR43123">
    <property type="entry name" value="POLYSACCHARIDE DEACETYLASE-RELATED"/>
    <property type="match status" value="1"/>
</dbReference>
<evidence type="ECO:0000313" key="6">
    <source>
        <dbReference type="EMBL" id="MBU8872714.1"/>
    </source>
</evidence>
<evidence type="ECO:0000256" key="1">
    <source>
        <dbReference type="ARBA" id="ARBA00003236"/>
    </source>
</evidence>
<evidence type="ECO:0000259" key="5">
    <source>
        <dbReference type="Pfam" id="PF01522"/>
    </source>
</evidence>
<sequence length="308" mass="35598">MSAPVSKNPPPLPAGMDNPWYDFSPYPKRPKLNWPRNARVAFYVVLHLEYYELLPPDGIVKDSRFTGEFGTYHPDYRTWTQREYGNRTGIFRVLDVLDRYQIRAGVAVNAMAAERYPFLMEQFRKRNYEIIGHGVSANRMISSKMSEAEEKQEIATSLAALEKASGTAPRGWLGQEFGESQRTPKLLADAGLDYVLDWPNDDQPYPMHVGEGRKFVSLPNQPEWDDVQQLWLRRINTTRYPDIVGDAFELLHHEGGQVFNLSIHPWLMGMAHRIKYLDEALRRVERFGNVWHATPGEVAKHYRETMMG</sequence>
<evidence type="ECO:0000256" key="2">
    <source>
        <dbReference type="ARBA" id="ARBA00010973"/>
    </source>
</evidence>
<evidence type="ECO:0000313" key="7">
    <source>
        <dbReference type="Proteomes" id="UP000727907"/>
    </source>
</evidence>
<reference evidence="6 7" key="1">
    <citation type="submission" date="2021-06" db="EMBL/GenBank/DDBJ databases">
        <authorList>
            <person name="Lee D.H."/>
        </authorList>
    </citation>
    <scope>NUCLEOTIDE SEQUENCE [LARGE SCALE GENOMIC DNA]</scope>
    <source>
        <strain evidence="6 7">MMS21-HV4-11</strain>
    </source>
</reference>
<feature type="domain" description="NodB homology" evidence="5">
    <location>
        <begin position="87"/>
        <end position="194"/>
    </location>
</feature>
<dbReference type="InterPro" id="IPR002509">
    <property type="entry name" value="NODB_dom"/>
</dbReference>